<sequence>MHAKYPEAYVAFLVEFHATRDYFECHEIMEEHWKSHPGDPFTDAWIGLLQVAVALYHERRGNVEGARKLLTAALGRLRESDLDRLGLDGRDTIERVRRRLERLEAAKPEEAPAYADLDLPVRDPELKRLCTEKCAALGLVWGAPSDPAADALLHKHARRDRTAVVEARLAAWRLRQERRRENGASDG</sequence>
<proteinExistence type="predicted"/>
<protein>
    <recommendedName>
        <fullName evidence="3">DUF309 domain-containing protein</fullName>
    </recommendedName>
</protein>
<evidence type="ECO:0008006" key="3">
    <source>
        <dbReference type="Google" id="ProtNLM"/>
    </source>
</evidence>
<dbReference type="PANTHER" id="PTHR34796">
    <property type="entry name" value="EXPRESSED PROTEIN"/>
    <property type="match status" value="1"/>
</dbReference>
<accession>A0A2A6E2S1</accession>
<reference evidence="1 2" key="1">
    <citation type="submission" date="2016-12" db="EMBL/GenBank/DDBJ databases">
        <title>Candidatus Reconcilibacillus cellulovorans genome.</title>
        <authorList>
            <person name="Kolinko S."/>
            <person name="Wu Y.-W."/>
            <person name="Tachea F."/>
            <person name="Denzel E."/>
            <person name="Hiras J."/>
            <person name="Baecker N."/>
            <person name="Chan L.J."/>
            <person name="Eichorst S.A."/>
            <person name="Frey D."/>
            <person name="Adams P.D."/>
            <person name="Pray T."/>
            <person name="Tanjore D."/>
            <person name="Petzold C.J."/>
            <person name="Gladden J.M."/>
            <person name="Simmons B.A."/>
            <person name="Singer S.W."/>
        </authorList>
    </citation>
    <scope>NUCLEOTIDE SEQUENCE [LARGE SCALE GENOMIC DNA]</scope>
    <source>
        <strain evidence="1">JTherm</strain>
    </source>
</reference>
<comment type="caution">
    <text evidence="1">The sequence shown here is derived from an EMBL/GenBank/DDBJ whole genome shotgun (WGS) entry which is preliminary data.</text>
</comment>
<dbReference type="InterPro" id="IPR005500">
    <property type="entry name" value="DUF309"/>
</dbReference>
<dbReference type="InterPro" id="IPR023203">
    <property type="entry name" value="TTHA0068_sf"/>
</dbReference>
<dbReference type="PANTHER" id="PTHR34796:SF1">
    <property type="entry name" value="EXPRESSED PROTEIN"/>
    <property type="match status" value="1"/>
</dbReference>
<dbReference type="Gene3D" id="1.10.3450.10">
    <property type="entry name" value="TTHA0068-like"/>
    <property type="match status" value="1"/>
</dbReference>
<name>A0A2A6E2S1_9BACL</name>
<dbReference type="Pfam" id="PF03745">
    <property type="entry name" value="DUF309"/>
    <property type="match status" value="1"/>
</dbReference>
<dbReference type="SUPFAM" id="SSF140663">
    <property type="entry name" value="TTHA0068-like"/>
    <property type="match status" value="1"/>
</dbReference>
<dbReference type="EMBL" id="MOXJ01000003">
    <property type="protein sequence ID" value="PDO11430.1"/>
    <property type="molecule type" value="Genomic_DNA"/>
</dbReference>
<evidence type="ECO:0000313" key="1">
    <source>
        <dbReference type="EMBL" id="PDO11430.1"/>
    </source>
</evidence>
<organism evidence="1 2">
    <name type="scientific">Candidatus Reconcilbacillus cellulovorans</name>
    <dbReference type="NCBI Taxonomy" id="1906605"/>
    <lineage>
        <taxon>Bacteria</taxon>
        <taxon>Bacillati</taxon>
        <taxon>Bacillota</taxon>
        <taxon>Bacilli</taxon>
        <taxon>Bacillales</taxon>
        <taxon>Paenibacillaceae</taxon>
        <taxon>Candidatus Reconcilbacillus</taxon>
    </lineage>
</organism>
<dbReference type="AlphaFoldDB" id="A0A2A6E2S1"/>
<dbReference type="Proteomes" id="UP000243688">
    <property type="component" value="Unassembled WGS sequence"/>
</dbReference>
<evidence type="ECO:0000313" key="2">
    <source>
        <dbReference type="Proteomes" id="UP000243688"/>
    </source>
</evidence>
<gene>
    <name evidence="1" type="ORF">BLM47_02765</name>
</gene>